<gene>
    <name evidence="2" type="ORF">HNR61_004409</name>
</gene>
<accession>A0A7W3LR74</accession>
<dbReference type="Proteomes" id="UP000572680">
    <property type="component" value="Unassembled WGS sequence"/>
</dbReference>
<reference evidence="2 3" key="1">
    <citation type="submission" date="2020-08" db="EMBL/GenBank/DDBJ databases">
        <title>Genomic Encyclopedia of Type Strains, Phase IV (KMG-IV): sequencing the most valuable type-strain genomes for metagenomic binning, comparative biology and taxonomic classification.</title>
        <authorList>
            <person name="Goeker M."/>
        </authorList>
    </citation>
    <scope>NUCLEOTIDE SEQUENCE [LARGE SCALE GENOMIC DNA]</scope>
    <source>
        <strain evidence="2 3">DSM 44197</strain>
    </source>
</reference>
<dbReference type="AlphaFoldDB" id="A0A7W3LR74"/>
<keyword evidence="3" id="KW-1185">Reference proteome</keyword>
<name>A0A7W3LR74_ACTNM</name>
<organism evidence="2 3">
    <name type="scientific">Actinomadura namibiensis</name>
    <dbReference type="NCBI Taxonomy" id="182080"/>
    <lineage>
        <taxon>Bacteria</taxon>
        <taxon>Bacillati</taxon>
        <taxon>Actinomycetota</taxon>
        <taxon>Actinomycetes</taxon>
        <taxon>Streptosporangiales</taxon>
        <taxon>Thermomonosporaceae</taxon>
        <taxon>Actinomadura</taxon>
    </lineage>
</organism>
<dbReference type="RefSeq" id="WP_067816295.1">
    <property type="nucleotide sequence ID" value="NZ_BAAALP010000024.1"/>
</dbReference>
<feature type="compositionally biased region" description="Basic and acidic residues" evidence="1">
    <location>
        <begin position="39"/>
        <end position="55"/>
    </location>
</feature>
<feature type="compositionally biased region" description="Basic and acidic residues" evidence="1">
    <location>
        <begin position="1"/>
        <end position="24"/>
    </location>
</feature>
<evidence type="ECO:0000313" key="3">
    <source>
        <dbReference type="Proteomes" id="UP000572680"/>
    </source>
</evidence>
<evidence type="ECO:0000313" key="2">
    <source>
        <dbReference type="EMBL" id="MBA8952763.1"/>
    </source>
</evidence>
<dbReference type="EMBL" id="JACJIA010000005">
    <property type="protein sequence ID" value="MBA8952763.1"/>
    <property type="molecule type" value="Genomic_DNA"/>
</dbReference>
<feature type="compositionally biased region" description="Gly residues" evidence="1">
    <location>
        <begin position="25"/>
        <end position="35"/>
    </location>
</feature>
<protein>
    <submittedName>
        <fullName evidence="2">Uncharacterized protein</fullName>
    </submittedName>
</protein>
<evidence type="ECO:0000256" key="1">
    <source>
        <dbReference type="SAM" id="MobiDB-lite"/>
    </source>
</evidence>
<feature type="region of interest" description="Disordered" evidence="1">
    <location>
        <begin position="1"/>
        <end position="67"/>
    </location>
</feature>
<sequence length="67" mass="7294">MSEKNEHPGRRAEEDEAARREGPRGDVGPGGGGEGDVTFEFRPEPVRQRESEGHGPAEAPQVEPEDK</sequence>
<proteinExistence type="predicted"/>
<comment type="caution">
    <text evidence="2">The sequence shown here is derived from an EMBL/GenBank/DDBJ whole genome shotgun (WGS) entry which is preliminary data.</text>
</comment>